<comment type="caution">
    <text evidence="3">The sequence shown here is derived from an EMBL/GenBank/DDBJ whole genome shotgun (WGS) entry which is preliminary data.</text>
</comment>
<name>A0AA40AF91_9PEZI</name>
<organism evidence="3 4">
    <name type="scientific">Lasiosphaeris hirsuta</name>
    <dbReference type="NCBI Taxonomy" id="260670"/>
    <lineage>
        <taxon>Eukaryota</taxon>
        <taxon>Fungi</taxon>
        <taxon>Dikarya</taxon>
        <taxon>Ascomycota</taxon>
        <taxon>Pezizomycotina</taxon>
        <taxon>Sordariomycetes</taxon>
        <taxon>Sordariomycetidae</taxon>
        <taxon>Sordariales</taxon>
        <taxon>Lasiosphaeriaceae</taxon>
        <taxon>Lasiosphaeris</taxon>
    </lineage>
</organism>
<dbReference type="Proteomes" id="UP001172102">
    <property type="component" value="Unassembled WGS sequence"/>
</dbReference>
<sequence length="321" mass="32877">MSIKRALVTAFAASFLGNAIAMDDSAACAHPAIEARVAKMNAQRAARDVTTIPVDSPLVQDIPTALSTVTVTTTEIDTLTVTLAGTSLTTPCETTITETTFAGTVTETTTSNGGMGGNITALSVGSGYTYSGAGTGTAVSSLTTITLTSTESGTLTRTDTFVVVSTINGGSNTTFTPVSPTPISWGPKSSATTDDSDYSTSAVDAITATPTPSTLSTSTHSYTSTSASSSVTEPAPTSGAAAGEVNLASSVLLAAVAGLIIFAPQHQQQGVVLSFIISYQQTYEHGDLHPLPCIVYMQRFPSLHLIDDGDKAWWGSNDDLA</sequence>
<feature type="signal peptide" evidence="2">
    <location>
        <begin position="1"/>
        <end position="21"/>
    </location>
</feature>
<feature type="region of interest" description="Disordered" evidence="1">
    <location>
        <begin position="209"/>
        <end position="240"/>
    </location>
</feature>
<keyword evidence="2" id="KW-0732">Signal</keyword>
<feature type="compositionally biased region" description="Polar residues" evidence="1">
    <location>
        <begin position="173"/>
        <end position="182"/>
    </location>
</feature>
<evidence type="ECO:0000313" key="4">
    <source>
        <dbReference type="Proteomes" id="UP001172102"/>
    </source>
</evidence>
<keyword evidence="4" id="KW-1185">Reference proteome</keyword>
<dbReference type="AlphaFoldDB" id="A0AA40AF91"/>
<feature type="compositionally biased region" description="Low complexity" evidence="1">
    <location>
        <begin position="209"/>
        <end position="238"/>
    </location>
</feature>
<feature type="chain" id="PRO_5041296322" evidence="2">
    <location>
        <begin position="22"/>
        <end position="321"/>
    </location>
</feature>
<evidence type="ECO:0000256" key="2">
    <source>
        <dbReference type="SAM" id="SignalP"/>
    </source>
</evidence>
<feature type="region of interest" description="Disordered" evidence="1">
    <location>
        <begin position="173"/>
        <end position="197"/>
    </location>
</feature>
<protein>
    <submittedName>
        <fullName evidence="3">Uncharacterized protein</fullName>
    </submittedName>
</protein>
<evidence type="ECO:0000256" key="1">
    <source>
        <dbReference type="SAM" id="MobiDB-lite"/>
    </source>
</evidence>
<proteinExistence type="predicted"/>
<accession>A0AA40AF91</accession>
<evidence type="ECO:0000313" key="3">
    <source>
        <dbReference type="EMBL" id="KAK0714776.1"/>
    </source>
</evidence>
<dbReference type="EMBL" id="JAUKUA010000004">
    <property type="protein sequence ID" value="KAK0714776.1"/>
    <property type="molecule type" value="Genomic_DNA"/>
</dbReference>
<reference evidence="3" key="1">
    <citation type="submission" date="2023-06" db="EMBL/GenBank/DDBJ databases">
        <title>Genome-scale phylogeny and comparative genomics of the fungal order Sordariales.</title>
        <authorList>
            <consortium name="Lawrence Berkeley National Laboratory"/>
            <person name="Hensen N."/>
            <person name="Bonometti L."/>
            <person name="Westerberg I."/>
            <person name="Brannstrom I.O."/>
            <person name="Guillou S."/>
            <person name="Cros-Aarteil S."/>
            <person name="Calhoun S."/>
            <person name="Haridas S."/>
            <person name="Kuo A."/>
            <person name="Mondo S."/>
            <person name="Pangilinan J."/>
            <person name="Riley R."/>
            <person name="Labutti K."/>
            <person name="Andreopoulos B."/>
            <person name="Lipzen A."/>
            <person name="Chen C."/>
            <person name="Yanf M."/>
            <person name="Daum C."/>
            <person name="Ng V."/>
            <person name="Clum A."/>
            <person name="Steindorff A."/>
            <person name="Ohm R."/>
            <person name="Martin F."/>
            <person name="Silar P."/>
            <person name="Natvig D."/>
            <person name="Lalanne C."/>
            <person name="Gautier V."/>
            <person name="Ament-Velasquez S.L."/>
            <person name="Kruys A."/>
            <person name="Hutchinson M.I."/>
            <person name="Powell A.J."/>
            <person name="Barry K."/>
            <person name="Miller A.N."/>
            <person name="Grigoriev I.V."/>
            <person name="Debuchy R."/>
            <person name="Gladieux P."/>
            <person name="Thoren M.H."/>
            <person name="Johannesson H."/>
        </authorList>
    </citation>
    <scope>NUCLEOTIDE SEQUENCE</scope>
    <source>
        <strain evidence="3">SMH4607-1</strain>
    </source>
</reference>
<gene>
    <name evidence="3" type="ORF">B0H67DRAFT_644607</name>
</gene>